<protein>
    <submittedName>
        <fullName evidence="7">F0F1 ATP synthase subunit delta</fullName>
    </submittedName>
</protein>
<keyword evidence="8" id="KW-1185">Reference proteome</keyword>
<accession>A0ABS7JL03</accession>
<comment type="subcellular location">
    <subcellularLocation>
        <location evidence="1">Membrane</location>
    </subcellularLocation>
</comment>
<proteinExistence type="predicted"/>
<dbReference type="RefSeq" id="WP_221531328.1">
    <property type="nucleotide sequence ID" value="NZ_JAIGYP010000001.1"/>
</dbReference>
<keyword evidence="2" id="KW-0813">Transport</keyword>
<reference evidence="7 8" key="1">
    <citation type="submission" date="2021-08" db="EMBL/GenBank/DDBJ databases">
        <title>Helicobacter spp. isolated from feces of Anatolian Ground Squirrel (Spermophilus xanthoprymnus) in Turkey.</title>
        <authorList>
            <person name="Aydin F."/>
            <person name="Abay S."/>
            <person name="Kayman T."/>
            <person name="Karakaya E."/>
            <person name="Saticioglu I.B."/>
        </authorList>
    </citation>
    <scope>NUCLEOTIDE SEQUENCE [LARGE SCALE GENOMIC DNA]</scope>
    <source>
        <strain evidence="7 8">Faydin-H70</strain>
    </source>
</reference>
<dbReference type="InterPro" id="IPR026015">
    <property type="entry name" value="ATP_synth_OSCP/delta_N_sf"/>
</dbReference>
<keyword evidence="6" id="KW-0066">ATP synthesis</keyword>
<dbReference type="NCBIfam" id="NF006291">
    <property type="entry name" value="PRK08474.1"/>
    <property type="match status" value="1"/>
</dbReference>
<keyword evidence="4" id="KW-0406">Ion transport</keyword>
<name>A0ABS7JL03_9HELI</name>
<dbReference type="Gene3D" id="1.10.520.20">
    <property type="entry name" value="N-terminal domain of the delta subunit of the F1F0-ATP synthase"/>
    <property type="match status" value="1"/>
</dbReference>
<evidence type="ECO:0000313" key="8">
    <source>
        <dbReference type="Proteomes" id="UP000700059"/>
    </source>
</evidence>
<sequence>MKDLIAKRYIKALVASVSQKELGEIAPLLGKLAEANTISKFKEIIESPYVATAQKVDFILKNILDNSANTKFVNFVKVLAEHKRLGLFGELHGELSSYLATLNKEYIAQLIVNDGYEDSVLKEIESKFSKKLGVNLVLEQQVVANSGIKLVVEDLGVEVSFSQEKFISDLRNHILKAF</sequence>
<dbReference type="Proteomes" id="UP000700059">
    <property type="component" value="Unassembled WGS sequence"/>
</dbReference>
<evidence type="ECO:0000256" key="3">
    <source>
        <dbReference type="ARBA" id="ARBA00022781"/>
    </source>
</evidence>
<gene>
    <name evidence="7" type="ORF">K4G57_01085</name>
</gene>
<keyword evidence="3" id="KW-0375">Hydrogen ion transport</keyword>
<keyword evidence="5" id="KW-0472">Membrane</keyword>
<dbReference type="EMBL" id="JAIGYQ010000001">
    <property type="protein sequence ID" value="MBX7490074.1"/>
    <property type="molecule type" value="Genomic_DNA"/>
</dbReference>
<dbReference type="SUPFAM" id="SSF47928">
    <property type="entry name" value="N-terminal domain of the delta subunit of the F1F0-ATP synthase"/>
    <property type="match status" value="1"/>
</dbReference>
<dbReference type="InterPro" id="IPR000711">
    <property type="entry name" value="ATPase_OSCP/dsu"/>
</dbReference>
<organism evidence="7 8">
    <name type="scientific">Helicobacter turcicus</name>
    <dbReference type="NCBI Taxonomy" id="2867412"/>
    <lineage>
        <taxon>Bacteria</taxon>
        <taxon>Pseudomonadati</taxon>
        <taxon>Campylobacterota</taxon>
        <taxon>Epsilonproteobacteria</taxon>
        <taxon>Campylobacterales</taxon>
        <taxon>Helicobacteraceae</taxon>
        <taxon>Helicobacter</taxon>
    </lineage>
</organism>
<evidence type="ECO:0000256" key="5">
    <source>
        <dbReference type="ARBA" id="ARBA00023136"/>
    </source>
</evidence>
<evidence type="ECO:0000256" key="2">
    <source>
        <dbReference type="ARBA" id="ARBA00022448"/>
    </source>
</evidence>
<dbReference type="Pfam" id="PF00213">
    <property type="entry name" value="OSCP"/>
    <property type="match status" value="1"/>
</dbReference>
<evidence type="ECO:0000256" key="4">
    <source>
        <dbReference type="ARBA" id="ARBA00023065"/>
    </source>
</evidence>
<evidence type="ECO:0000256" key="1">
    <source>
        <dbReference type="ARBA" id="ARBA00004370"/>
    </source>
</evidence>
<evidence type="ECO:0000256" key="6">
    <source>
        <dbReference type="ARBA" id="ARBA00023310"/>
    </source>
</evidence>
<comment type="caution">
    <text evidence="7">The sequence shown here is derived from an EMBL/GenBank/DDBJ whole genome shotgun (WGS) entry which is preliminary data.</text>
</comment>
<evidence type="ECO:0000313" key="7">
    <source>
        <dbReference type="EMBL" id="MBX7490074.1"/>
    </source>
</evidence>